<comment type="caution">
    <text evidence="1">The sequence shown here is derived from an EMBL/GenBank/DDBJ whole genome shotgun (WGS) entry which is preliminary data.</text>
</comment>
<protein>
    <submittedName>
        <fullName evidence="1">Uncharacterized protein</fullName>
    </submittedName>
</protein>
<reference evidence="1 2" key="1">
    <citation type="journal article" date="2013" name="Genome Announc.">
        <title>Draft Genome Sequence of Desulfotignum phosphitoxidans DSM 13687 Strain FiPS-3.</title>
        <authorList>
            <person name="Poehlein A."/>
            <person name="Daniel R."/>
            <person name="Simeonova D.D."/>
        </authorList>
    </citation>
    <scope>NUCLEOTIDE SEQUENCE [LARGE SCALE GENOMIC DNA]</scope>
    <source>
        <strain evidence="1 2">DSM 13687</strain>
    </source>
</reference>
<evidence type="ECO:0000313" key="1">
    <source>
        <dbReference type="EMBL" id="EMS79606.1"/>
    </source>
</evidence>
<organism evidence="1 2">
    <name type="scientific">Desulfotignum phosphitoxidans DSM 13687</name>
    <dbReference type="NCBI Taxonomy" id="1286635"/>
    <lineage>
        <taxon>Bacteria</taxon>
        <taxon>Pseudomonadati</taxon>
        <taxon>Thermodesulfobacteriota</taxon>
        <taxon>Desulfobacteria</taxon>
        <taxon>Desulfobacterales</taxon>
        <taxon>Desulfobacteraceae</taxon>
        <taxon>Desulfotignum</taxon>
    </lineage>
</organism>
<dbReference type="EMBL" id="APJX01000004">
    <property type="protein sequence ID" value="EMS79606.1"/>
    <property type="molecule type" value="Genomic_DNA"/>
</dbReference>
<dbReference type="AlphaFoldDB" id="S0G5R0"/>
<gene>
    <name evidence="1" type="ORF">Dpo_4c01560</name>
</gene>
<dbReference type="Proteomes" id="UP000014216">
    <property type="component" value="Unassembled WGS sequence"/>
</dbReference>
<dbReference type="OrthoDB" id="5422750at2"/>
<dbReference type="RefSeq" id="WP_006965849.1">
    <property type="nucleotide sequence ID" value="NZ_APJX01000004.1"/>
</dbReference>
<evidence type="ECO:0000313" key="2">
    <source>
        <dbReference type="Proteomes" id="UP000014216"/>
    </source>
</evidence>
<keyword evidence="2" id="KW-1185">Reference proteome</keyword>
<sequence length="59" mass="7125">MTYNFDPDKWYDDELFIIDTKFKQGKMDPKAYDRAVAELDRQLADMWRRLDGTYQVGKD</sequence>
<name>S0G5R0_9BACT</name>
<accession>S0G5R0</accession>
<proteinExistence type="predicted"/>